<accession>A0A412PQC5</accession>
<evidence type="ECO:0000313" key="4">
    <source>
        <dbReference type="Proteomes" id="UP001526076"/>
    </source>
</evidence>
<proteinExistence type="predicted"/>
<organism evidence="2 3">
    <name type="scientific">Streptococcus anginosus</name>
    <dbReference type="NCBI Taxonomy" id="1328"/>
    <lineage>
        <taxon>Bacteria</taxon>
        <taxon>Bacillati</taxon>
        <taxon>Bacillota</taxon>
        <taxon>Bacilli</taxon>
        <taxon>Lactobacillales</taxon>
        <taxon>Streptococcaceae</taxon>
        <taxon>Streptococcus</taxon>
        <taxon>Streptococcus anginosus group</taxon>
    </lineage>
</organism>
<gene>
    <name evidence="2" type="ORF">DWX18_00770</name>
    <name evidence="1" type="ORF">OJ597_07395</name>
</gene>
<evidence type="ECO:0000313" key="2">
    <source>
        <dbReference type="EMBL" id="RGT62676.1"/>
    </source>
</evidence>
<reference evidence="2 3" key="1">
    <citation type="submission" date="2018-08" db="EMBL/GenBank/DDBJ databases">
        <title>A genome reference for cultivated species of the human gut microbiota.</title>
        <authorList>
            <person name="Zou Y."/>
            <person name="Xue W."/>
            <person name="Luo G."/>
        </authorList>
    </citation>
    <scope>NUCLEOTIDE SEQUENCE [LARGE SCALE GENOMIC DNA]</scope>
    <source>
        <strain evidence="2 3">AF18-38</strain>
    </source>
</reference>
<protein>
    <recommendedName>
        <fullName evidence="5">Arsenate reductase</fullName>
    </recommendedName>
</protein>
<dbReference type="RefSeq" id="WP_007517301.1">
    <property type="nucleotide sequence ID" value="NZ_CP118046.1"/>
</dbReference>
<dbReference type="EMBL" id="QRWZ01000001">
    <property type="protein sequence ID" value="RGT62676.1"/>
    <property type="molecule type" value="Genomic_DNA"/>
</dbReference>
<comment type="caution">
    <text evidence="2">The sequence shown here is derived from an EMBL/GenBank/DDBJ whole genome shotgun (WGS) entry which is preliminary data.</text>
</comment>
<reference evidence="1 4" key="2">
    <citation type="submission" date="2022-10" db="EMBL/GenBank/DDBJ databases">
        <title>Comparative genomic study of S. anginosus.</title>
        <authorList>
            <person name="Prasad A."/>
            <person name="Ene A."/>
            <person name="Jablonska S."/>
            <person name="Du J."/>
            <person name="Wolfe A.J."/>
            <person name="Putonti C."/>
        </authorList>
    </citation>
    <scope>NUCLEOTIDE SEQUENCE [LARGE SCALE GENOMIC DNA]</scope>
    <source>
        <strain evidence="1 4">UMB9231</strain>
    </source>
</reference>
<dbReference type="EMBL" id="JAPAHU010000011">
    <property type="protein sequence ID" value="MCW1042265.1"/>
    <property type="molecule type" value="Genomic_DNA"/>
</dbReference>
<keyword evidence="4" id="KW-1185">Reference proteome</keyword>
<dbReference type="Proteomes" id="UP001526076">
    <property type="component" value="Unassembled WGS sequence"/>
</dbReference>
<dbReference type="Proteomes" id="UP000284046">
    <property type="component" value="Unassembled WGS sequence"/>
</dbReference>
<sequence>MLEIYLGKNTQRNQRLMTILNTYGLRYTCKCPSQLTKDDVLHLFMKAPDCFELLSPKLLRYRRYERIKVSELVGIILKQPENHLRLPLVVTKNQVFPDISPDELRTFIPREIKRHFYINSIFKDYSR</sequence>
<evidence type="ECO:0008006" key="5">
    <source>
        <dbReference type="Google" id="ProtNLM"/>
    </source>
</evidence>
<name>A0A412PQC5_STRAP</name>
<dbReference type="Gene3D" id="3.40.30.10">
    <property type="entry name" value="Glutaredoxin"/>
    <property type="match status" value="1"/>
</dbReference>
<evidence type="ECO:0000313" key="1">
    <source>
        <dbReference type="EMBL" id="MCW1042265.1"/>
    </source>
</evidence>
<dbReference type="AlphaFoldDB" id="A0A412PQC5"/>
<evidence type="ECO:0000313" key="3">
    <source>
        <dbReference type="Proteomes" id="UP000284046"/>
    </source>
</evidence>